<keyword evidence="2" id="KW-1185">Reference proteome</keyword>
<gene>
    <name evidence="1" type="ORF">J41TS12_20770</name>
</gene>
<evidence type="ECO:0000313" key="2">
    <source>
        <dbReference type="Proteomes" id="UP000681162"/>
    </source>
</evidence>
<evidence type="ECO:0000313" key="1">
    <source>
        <dbReference type="EMBL" id="GIO37216.1"/>
    </source>
</evidence>
<protein>
    <submittedName>
        <fullName evidence="1">Uncharacterized protein</fullName>
    </submittedName>
</protein>
<dbReference type="AlphaFoldDB" id="A0A919XRS8"/>
<organism evidence="1 2">
    <name type="scientific">Paenibacillus antibioticophila</name>
    <dbReference type="NCBI Taxonomy" id="1274374"/>
    <lineage>
        <taxon>Bacteria</taxon>
        <taxon>Bacillati</taxon>
        <taxon>Bacillota</taxon>
        <taxon>Bacilli</taxon>
        <taxon>Bacillales</taxon>
        <taxon>Paenibacillaceae</taxon>
        <taxon>Paenibacillus</taxon>
    </lineage>
</organism>
<name>A0A919XRS8_9BACL</name>
<dbReference type="EMBL" id="BORR01000006">
    <property type="protein sequence ID" value="GIO37216.1"/>
    <property type="molecule type" value="Genomic_DNA"/>
</dbReference>
<accession>A0A919XRS8</accession>
<comment type="caution">
    <text evidence="1">The sequence shown here is derived from an EMBL/GenBank/DDBJ whole genome shotgun (WGS) entry which is preliminary data.</text>
</comment>
<proteinExistence type="predicted"/>
<sequence length="122" mass="13695">MILLIAVVAGCGNHNDPEEVTSSTSHSLAEETLLRDPSEDCFIFNDRVYVRNEELTNRQDKLGEALGEIESNYIAEKEFKNLMSTKLPIGTKIYRIEGEVSLDQVLVKQDNMFAIYVALVEG</sequence>
<dbReference type="Proteomes" id="UP000681162">
    <property type="component" value="Unassembled WGS sequence"/>
</dbReference>
<reference evidence="1 2" key="1">
    <citation type="submission" date="2021-03" db="EMBL/GenBank/DDBJ databases">
        <title>Antimicrobial resistance genes in bacteria isolated from Japanese honey, and their potential for conferring macrolide and lincosamide resistance in the American foulbrood pathogen Paenibacillus larvae.</title>
        <authorList>
            <person name="Okamoto M."/>
            <person name="Kumagai M."/>
            <person name="Kanamori H."/>
            <person name="Takamatsu D."/>
        </authorList>
    </citation>
    <scope>NUCLEOTIDE SEQUENCE [LARGE SCALE GENOMIC DNA]</scope>
    <source>
        <strain evidence="1 2">J41TS12</strain>
    </source>
</reference>